<feature type="compositionally biased region" description="Gly residues" evidence="2">
    <location>
        <begin position="1"/>
        <end position="10"/>
    </location>
</feature>
<feature type="domain" description="Pleckstrin homology" evidence="3">
    <location>
        <begin position="185"/>
        <end position="329"/>
    </location>
</feature>
<reference evidence="4" key="1">
    <citation type="submission" date="2007-04" db="EMBL/GenBank/DDBJ databases">
        <title>Annotation of Pediculus humanus corporis strain USDA.</title>
        <authorList>
            <person name="Kirkness E."/>
            <person name="Hannick L."/>
            <person name="Hass B."/>
            <person name="Bruggner R."/>
            <person name="Lawson D."/>
            <person name="Bidwell S."/>
            <person name="Joardar V."/>
            <person name="Caler E."/>
            <person name="Walenz B."/>
            <person name="Inman J."/>
            <person name="Schobel S."/>
            <person name="Galinsky K."/>
            <person name="Amedeo P."/>
            <person name="Strausberg R."/>
        </authorList>
    </citation>
    <scope>NUCLEOTIDE SEQUENCE</scope>
    <source>
        <strain evidence="4">USDA</strain>
    </source>
</reference>
<protein>
    <recommendedName>
        <fullName evidence="3">Pleckstrin homology domain-containing protein</fullName>
    </recommendedName>
</protein>
<dbReference type="EnsemblMetazoa" id="PHUM262070-RA">
    <property type="protein sequence ID" value="PHUM262070-PA"/>
    <property type="gene ID" value="PHUM262070"/>
</dbReference>
<evidence type="ECO:0000313" key="4">
    <source>
        <dbReference type="EMBL" id="EEB13862.1"/>
    </source>
</evidence>
<dbReference type="InParanoid" id="E0VKE6"/>
<keyword evidence="6" id="KW-1185">Reference proteome</keyword>
<organism>
    <name type="scientific">Pediculus humanus subsp. corporis</name>
    <name type="common">Body louse</name>
    <dbReference type="NCBI Taxonomy" id="121224"/>
    <lineage>
        <taxon>Eukaryota</taxon>
        <taxon>Metazoa</taxon>
        <taxon>Ecdysozoa</taxon>
        <taxon>Arthropoda</taxon>
        <taxon>Hexapoda</taxon>
        <taxon>Insecta</taxon>
        <taxon>Pterygota</taxon>
        <taxon>Neoptera</taxon>
        <taxon>Paraneoptera</taxon>
        <taxon>Psocodea</taxon>
        <taxon>Troctomorpha</taxon>
        <taxon>Phthiraptera</taxon>
        <taxon>Anoplura</taxon>
        <taxon>Pediculidae</taxon>
        <taxon>Pediculus</taxon>
    </lineage>
</organism>
<dbReference type="Proteomes" id="UP000009046">
    <property type="component" value="Unassembled WGS sequence"/>
</dbReference>
<reference evidence="5" key="3">
    <citation type="submission" date="2020-05" db="UniProtKB">
        <authorList>
            <consortium name="EnsemblMetazoa"/>
        </authorList>
    </citation>
    <scope>IDENTIFICATION</scope>
    <source>
        <strain evidence="5">USDA</strain>
    </source>
</reference>
<dbReference type="CTD" id="8235411"/>
<dbReference type="eggNOG" id="ENOG502RY4C">
    <property type="taxonomic scope" value="Eukaryota"/>
</dbReference>
<dbReference type="RefSeq" id="XP_002426600.1">
    <property type="nucleotide sequence ID" value="XM_002426555.1"/>
</dbReference>
<feature type="compositionally biased region" description="Polar residues" evidence="2">
    <location>
        <begin position="674"/>
        <end position="703"/>
    </location>
</feature>
<feature type="region of interest" description="Disordered" evidence="2">
    <location>
        <begin position="1"/>
        <end position="21"/>
    </location>
</feature>
<evidence type="ECO:0000256" key="2">
    <source>
        <dbReference type="SAM" id="MobiDB-lite"/>
    </source>
</evidence>
<gene>
    <name evidence="5" type="primary">8235411</name>
    <name evidence="4" type="ORF">Phum_PHUM262070</name>
</gene>
<evidence type="ECO:0000256" key="1">
    <source>
        <dbReference type="SAM" id="Coils"/>
    </source>
</evidence>
<feature type="compositionally biased region" description="Basic and acidic residues" evidence="2">
    <location>
        <begin position="725"/>
        <end position="742"/>
    </location>
</feature>
<dbReference type="OMA" id="RTKTDSM"/>
<accession>E0VKE6</accession>
<reference evidence="4" key="2">
    <citation type="submission" date="2007-04" db="EMBL/GenBank/DDBJ databases">
        <title>The genome of the human body louse.</title>
        <authorList>
            <consortium name="The Human Body Louse Genome Consortium"/>
            <person name="Kirkness E."/>
            <person name="Walenz B."/>
            <person name="Hass B."/>
            <person name="Bruggner R."/>
            <person name="Strausberg R."/>
        </authorList>
    </citation>
    <scope>NUCLEOTIDE SEQUENCE</scope>
    <source>
        <strain evidence="4">USDA</strain>
    </source>
</reference>
<keyword evidence="1" id="KW-0175">Coiled coil</keyword>
<feature type="compositionally biased region" description="Polar residues" evidence="2">
    <location>
        <begin position="395"/>
        <end position="433"/>
    </location>
</feature>
<evidence type="ECO:0000313" key="5">
    <source>
        <dbReference type="EnsemblMetazoa" id="PHUM262070-PA"/>
    </source>
</evidence>
<dbReference type="EMBL" id="AAZO01003029">
    <property type="status" value="NOT_ANNOTATED_CDS"/>
    <property type="molecule type" value="Genomic_DNA"/>
</dbReference>
<dbReference type="Pfam" id="PF25541">
    <property type="entry name" value="TBCA_PH"/>
    <property type="match status" value="1"/>
</dbReference>
<evidence type="ECO:0000259" key="3">
    <source>
        <dbReference type="Pfam" id="PF25541"/>
    </source>
</evidence>
<feature type="region of interest" description="Disordered" evidence="2">
    <location>
        <begin position="629"/>
        <end position="706"/>
    </location>
</feature>
<feature type="region of interest" description="Disordered" evidence="2">
    <location>
        <begin position="725"/>
        <end position="745"/>
    </location>
</feature>
<feature type="region of interest" description="Disordered" evidence="2">
    <location>
        <begin position="395"/>
        <end position="463"/>
    </location>
</feature>
<dbReference type="KEGG" id="phu:Phum_PHUM262070"/>
<dbReference type="InterPro" id="IPR057971">
    <property type="entry name" value="PKHA4-7_TBCA"/>
</dbReference>
<dbReference type="VEuPathDB" id="VectorBase:PHUM262070"/>
<feature type="compositionally biased region" description="Low complexity" evidence="2">
    <location>
        <begin position="654"/>
        <end position="669"/>
    </location>
</feature>
<evidence type="ECO:0000313" key="6">
    <source>
        <dbReference type="Proteomes" id="UP000009046"/>
    </source>
</evidence>
<dbReference type="PANTHER" id="PTHR12752">
    <property type="entry name" value="PHOSPHOINOSITOL 3-PHOSPHATE-BINDING PROTEIN"/>
    <property type="match status" value="1"/>
</dbReference>
<dbReference type="EMBL" id="DS235243">
    <property type="protein sequence ID" value="EEB13862.1"/>
    <property type="molecule type" value="Genomic_DNA"/>
</dbReference>
<feature type="coiled-coil region" evidence="1">
    <location>
        <begin position="261"/>
        <end position="353"/>
    </location>
</feature>
<feature type="region of interest" description="Disordered" evidence="2">
    <location>
        <begin position="354"/>
        <end position="373"/>
    </location>
</feature>
<name>E0VKE6_PEDHC</name>
<dbReference type="STRING" id="121224.E0VKE6"/>
<dbReference type="PANTHER" id="PTHR12752:SF9">
    <property type="entry name" value="KRAMER, ISOFORM I"/>
    <property type="match status" value="1"/>
</dbReference>
<dbReference type="GeneID" id="8235411"/>
<sequence length="1008" mass="114762">MSQSVHGGGSPMSRGIEMSDGRYVGKENVVKKKTTTNPWGLDVSAGELLGRTHEELVLLLIQLRRQSASVCKAMESCHIEIEEQARLSELDTPKRMEHIRKLEKLKKHLLELEKQYEKGKPLVNLVDNMVKLGSLYKGNNHVYNGSLGFEDSPTVREKLEFNQKVQEQRLLAEERRDWDRLSSDHGQLQAKVQQLYKLDRLLQEESGTLHILQQDKELLEKALGGLRHKLQVNRSNPVEVDRYRKQQKLIEKELSRVRLLLAHNSKKLEETVAENARLEQELVILRQKLQASRVNSRNSVPLLPESATLSTTAALEAELRRVQQLVGDLQRQRHELSAQVKQLTEKNDTLVQQIRPGPTGVAGAGPIPGKKKSSATWLETDLDLLITQDVGVENQVTNRQSRQQPANSASSRSTTPMYINTESKKGQSVSQNAAAVEEGMRSPTRMTTLQSSEEENQNKSSYCTPVELSEADERMKRFYGIIPREKQEIKTVRIVKRESERRQRDRDRSGNIGIPIGNVAVAKRVSVIDENDGYGLGRVEEESSASYDHPVYNSSMYAGKEVLEDYGMVPDDNEDVYLNYNNSKNHFLFQNLGNHGDEILVVDTDPSSVGINQNKKSMSLPRGFGKNVVVPNRYDNKPPEMRNVTTKRNRVRFENNQEGSGSESGPNSPRVDSPSKNYNLYSANQSEYNNTSGGRLYQKSSDPAKSYVMNESCGPAQVTRGLKIEPDQKDQRFDEKKGKNSEGCRPLTAREQLFGSSNYYLNDENSPQLSPVYQSEAAREIILEMSGNPVRRQGNRRQIRKEKRRHHTVSNIRHVTENENQFSKMGSARSRDDLDMERALRPRMNAPDVVRSTMNHKDLKYNESTIDNILGTPNKILIPERYIPEQEPTLTAEEQMQRFRKAESIRKMLSETTALSTPDLSTGVEEEKKSCTIRKKVEEEKKQREHLLELNQILAQQVMEKSKLVAVKAMASLPLSYDEKNFINDQDYDDLSPVQPLPLYQQRDNFFT</sequence>
<dbReference type="OrthoDB" id="43122at2759"/>
<dbReference type="AlphaFoldDB" id="E0VKE6"/>
<proteinExistence type="predicted"/>
<dbReference type="HOGENOM" id="CLU_298329_0_0_1"/>